<proteinExistence type="predicted"/>
<evidence type="ECO:0000256" key="1">
    <source>
        <dbReference type="SAM" id="MobiDB-lite"/>
    </source>
</evidence>
<dbReference type="STRING" id="747676.F4RH30"/>
<reference evidence="3" key="1">
    <citation type="journal article" date="2011" name="Proc. Natl. Acad. Sci. U.S.A.">
        <title>Obligate biotrophy features unraveled by the genomic analysis of rust fungi.</title>
        <authorList>
            <person name="Duplessis S."/>
            <person name="Cuomo C.A."/>
            <person name="Lin Y.-C."/>
            <person name="Aerts A."/>
            <person name="Tisserant E."/>
            <person name="Veneault-Fourrey C."/>
            <person name="Joly D.L."/>
            <person name="Hacquard S."/>
            <person name="Amselem J."/>
            <person name="Cantarel B.L."/>
            <person name="Chiu R."/>
            <person name="Coutinho P.M."/>
            <person name="Feau N."/>
            <person name="Field M."/>
            <person name="Frey P."/>
            <person name="Gelhaye E."/>
            <person name="Goldberg J."/>
            <person name="Grabherr M.G."/>
            <person name="Kodira C.D."/>
            <person name="Kohler A."/>
            <person name="Kuees U."/>
            <person name="Lindquist E.A."/>
            <person name="Lucas S.M."/>
            <person name="Mago R."/>
            <person name="Mauceli E."/>
            <person name="Morin E."/>
            <person name="Murat C."/>
            <person name="Pangilinan J.L."/>
            <person name="Park R."/>
            <person name="Pearson M."/>
            <person name="Quesneville H."/>
            <person name="Rouhier N."/>
            <person name="Sakthikumar S."/>
            <person name="Salamov A.A."/>
            <person name="Schmutz J."/>
            <person name="Selles B."/>
            <person name="Shapiro H."/>
            <person name="Tanguay P."/>
            <person name="Tuskan G.A."/>
            <person name="Henrissat B."/>
            <person name="Van de Peer Y."/>
            <person name="Rouze P."/>
            <person name="Ellis J.G."/>
            <person name="Dodds P.N."/>
            <person name="Schein J.E."/>
            <person name="Zhong S."/>
            <person name="Hamelin R.C."/>
            <person name="Grigoriev I.V."/>
            <person name="Szabo L.J."/>
            <person name="Martin F."/>
        </authorList>
    </citation>
    <scope>NUCLEOTIDE SEQUENCE [LARGE SCALE GENOMIC DNA]</scope>
    <source>
        <strain evidence="3">98AG31 / pathotype 3-4-7</strain>
    </source>
</reference>
<evidence type="ECO:0000313" key="3">
    <source>
        <dbReference type="Proteomes" id="UP000001072"/>
    </source>
</evidence>
<dbReference type="AlphaFoldDB" id="F4RH30"/>
<dbReference type="KEGG" id="mlr:MELLADRAFT_71520"/>
<evidence type="ECO:0000313" key="2">
    <source>
        <dbReference type="EMBL" id="EGG08229.1"/>
    </source>
</evidence>
<dbReference type="GeneID" id="18931844"/>
<dbReference type="EMBL" id="GL883101">
    <property type="protein sequence ID" value="EGG08229.1"/>
    <property type="molecule type" value="Genomic_DNA"/>
</dbReference>
<feature type="region of interest" description="Disordered" evidence="1">
    <location>
        <begin position="46"/>
        <end position="71"/>
    </location>
</feature>
<accession>F4RH30</accession>
<name>F4RH30_MELLP</name>
<organism evidence="3">
    <name type="scientific">Melampsora larici-populina (strain 98AG31 / pathotype 3-4-7)</name>
    <name type="common">Poplar leaf rust fungus</name>
    <dbReference type="NCBI Taxonomy" id="747676"/>
    <lineage>
        <taxon>Eukaryota</taxon>
        <taxon>Fungi</taxon>
        <taxon>Dikarya</taxon>
        <taxon>Basidiomycota</taxon>
        <taxon>Pucciniomycotina</taxon>
        <taxon>Pucciniomycetes</taxon>
        <taxon>Pucciniales</taxon>
        <taxon>Melampsoraceae</taxon>
        <taxon>Melampsora</taxon>
    </lineage>
</organism>
<dbReference type="Proteomes" id="UP000001072">
    <property type="component" value="Unassembled WGS sequence"/>
</dbReference>
<dbReference type="InParanoid" id="F4RH30"/>
<dbReference type="HOGENOM" id="CLU_1759217_0_0_1"/>
<protein>
    <submittedName>
        <fullName evidence="2">Uncharacterized protein</fullName>
    </submittedName>
</protein>
<feature type="compositionally biased region" description="Basic residues" evidence="1">
    <location>
        <begin position="58"/>
        <end position="71"/>
    </location>
</feature>
<dbReference type="VEuPathDB" id="FungiDB:MELLADRAFT_71520"/>
<sequence>MPPDQRTLSALDEHDMSQHHIAEESEPMGQDDDNLSQCSLALSLQEPTSAVADESNTNHHHSSKTQHKRKVGVANQSYFQPAPRHTLPLRRIVIGQRAPPALLTDKILTNEEAIELFQIFFDKCNPQYVFNRSLADFTTLSLGQFLILR</sequence>
<gene>
    <name evidence="2" type="ORF">MELLADRAFT_71520</name>
</gene>
<dbReference type="RefSeq" id="XP_007408427.1">
    <property type="nucleotide sequence ID" value="XM_007408365.1"/>
</dbReference>
<keyword evidence="3" id="KW-1185">Reference proteome</keyword>